<dbReference type="GO" id="GO:0006402">
    <property type="term" value="P:mRNA catabolic process"/>
    <property type="evidence" value="ECO:0007669"/>
    <property type="project" value="TreeGrafter"/>
</dbReference>
<evidence type="ECO:0000256" key="1">
    <source>
        <dbReference type="ARBA" id="ARBA00022649"/>
    </source>
</evidence>
<protein>
    <submittedName>
        <fullName evidence="2">Uncharacterized protein</fullName>
    </submittedName>
</protein>
<comment type="caution">
    <text evidence="2">The sequence shown here is derived from an EMBL/GenBank/DDBJ whole genome shotgun (WGS) entry which is preliminary data.</text>
</comment>
<dbReference type="EMBL" id="LAZR01004502">
    <property type="protein sequence ID" value="KKN08028.1"/>
    <property type="molecule type" value="Genomic_DNA"/>
</dbReference>
<dbReference type="PANTHER" id="PTHR40588">
    <property type="entry name" value="MRNA INTERFERASE TOXIN YAFQ"/>
    <property type="match status" value="1"/>
</dbReference>
<reference evidence="2" key="1">
    <citation type="journal article" date="2015" name="Nature">
        <title>Complex archaea that bridge the gap between prokaryotes and eukaryotes.</title>
        <authorList>
            <person name="Spang A."/>
            <person name="Saw J.H."/>
            <person name="Jorgensen S.L."/>
            <person name="Zaremba-Niedzwiedzka K."/>
            <person name="Martijn J."/>
            <person name="Lind A.E."/>
            <person name="van Eijk R."/>
            <person name="Schleper C."/>
            <person name="Guy L."/>
            <person name="Ettema T.J."/>
        </authorList>
    </citation>
    <scope>NUCLEOTIDE SEQUENCE</scope>
</reference>
<accession>A0A0F9QS10</accession>
<dbReference type="InterPro" id="IPR035093">
    <property type="entry name" value="RelE/ParE_toxin_dom_sf"/>
</dbReference>
<evidence type="ECO:0000313" key="2">
    <source>
        <dbReference type="EMBL" id="KKN08028.1"/>
    </source>
</evidence>
<dbReference type="GO" id="GO:0006415">
    <property type="term" value="P:translational termination"/>
    <property type="evidence" value="ECO:0007669"/>
    <property type="project" value="TreeGrafter"/>
</dbReference>
<dbReference type="InterPro" id="IPR007712">
    <property type="entry name" value="RelE/ParE_toxin"/>
</dbReference>
<dbReference type="Gene3D" id="3.30.2310.20">
    <property type="entry name" value="RelE-like"/>
    <property type="match status" value="1"/>
</dbReference>
<dbReference type="PANTHER" id="PTHR40588:SF1">
    <property type="entry name" value="MRNA INTERFERASE TOXIN YAFQ"/>
    <property type="match status" value="1"/>
</dbReference>
<keyword evidence="1" id="KW-1277">Toxin-antitoxin system</keyword>
<dbReference type="InterPro" id="IPR004386">
    <property type="entry name" value="Toxin_YafQ-like"/>
</dbReference>
<sequence>MKLEQQDENIAIEIEDTEKKLEKLAHIINELQHNRALPPKNKNHKLKGNYVDCWECHIEPDWLLIYKLTPEELILVI</sequence>
<proteinExistence type="predicted"/>
<organism evidence="2">
    <name type="scientific">marine sediment metagenome</name>
    <dbReference type="NCBI Taxonomy" id="412755"/>
    <lineage>
        <taxon>unclassified sequences</taxon>
        <taxon>metagenomes</taxon>
        <taxon>ecological metagenomes</taxon>
    </lineage>
</organism>
<dbReference type="NCBIfam" id="TIGR02385">
    <property type="entry name" value="RelE_StbE"/>
    <property type="match status" value="1"/>
</dbReference>
<name>A0A0F9QS10_9ZZZZ</name>
<dbReference type="GO" id="GO:0004521">
    <property type="term" value="F:RNA endonuclease activity"/>
    <property type="evidence" value="ECO:0007669"/>
    <property type="project" value="TreeGrafter"/>
</dbReference>
<dbReference type="Pfam" id="PF15738">
    <property type="entry name" value="YafQ_toxin"/>
    <property type="match status" value="1"/>
</dbReference>
<gene>
    <name evidence="2" type="ORF">LCGC14_1060940</name>
</gene>
<dbReference type="AlphaFoldDB" id="A0A0F9QS10"/>
<dbReference type="SUPFAM" id="SSF143011">
    <property type="entry name" value="RelE-like"/>
    <property type="match status" value="1"/>
</dbReference>